<protein>
    <submittedName>
        <fullName evidence="2">PilZ domain-containing protein</fullName>
    </submittedName>
</protein>
<reference evidence="3" key="2">
    <citation type="submission" date="2019-01" db="EMBL/GenBank/DDBJ databases">
        <title>Genome sequence of Desulfonema ishimotonii strain Tokyo 01.</title>
        <authorList>
            <person name="Fukui M."/>
        </authorList>
    </citation>
    <scope>NUCLEOTIDE SEQUENCE [LARGE SCALE GENOMIC DNA]</scope>
    <source>
        <strain evidence="3">Tokyo 01</strain>
    </source>
</reference>
<name>A0A401G0P4_9BACT</name>
<proteinExistence type="predicted"/>
<evidence type="ECO:0000259" key="1">
    <source>
        <dbReference type="Pfam" id="PF07238"/>
    </source>
</evidence>
<dbReference type="AlphaFoldDB" id="A0A401G0P4"/>
<dbReference type="GO" id="GO:0035438">
    <property type="term" value="F:cyclic-di-GMP binding"/>
    <property type="evidence" value="ECO:0007669"/>
    <property type="project" value="InterPro"/>
</dbReference>
<gene>
    <name evidence="2" type="ORF">DENIS_3772</name>
</gene>
<evidence type="ECO:0000313" key="3">
    <source>
        <dbReference type="Proteomes" id="UP000288096"/>
    </source>
</evidence>
<evidence type="ECO:0000313" key="2">
    <source>
        <dbReference type="EMBL" id="GBC62795.1"/>
    </source>
</evidence>
<dbReference type="Pfam" id="PF07238">
    <property type="entry name" value="PilZ"/>
    <property type="match status" value="1"/>
</dbReference>
<sequence length="122" mass="13702">MTENKRRFTRVPFKVKTRLAFDNLHYTADALYNLSVGGCLFHLDINPALGTLCSVTIFLNTEGKSVRVSVDGEIVRAEAGMVAVKFTRIEPESLFHLQNIIRYNAPDCIAVEHEIETHPGLK</sequence>
<reference evidence="3" key="1">
    <citation type="submission" date="2017-11" db="EMBL/GenBank/DDBJ databases">
        <authorList>
            <person name="Watanabe M."/>
            <person name="Kojima H."/>
        </authorList>
    </citation>
    <scope>NUCLEOTIDE SEQUENCE [LARGE SCALE GENOMIC DNA]</scope>
    <source>
        <strain evidence="3">Tokyo 01</strain>
    </source>
</reference>
<feature type="domain" description="PilZ" evidence="1">
    <location>
        <begin position="4"/>
        <end position="101"/>
    </location>
</feature>
<dbReference type="Gene3D" id="2.40.10.220">
    <property type="entry name" value="predicted glycosyltransferase like domains"/>
    <property type="match status" value="1"/>
</dbReference>
<accession>A0A401G0P4</accession>
<dbReference type="RefSeq" id="WP_124329945.1">
    <property type="nucleotide sequence ID" value="NZ_BEXT01000001.1"/>
</dbReference>
<dbReference type="OrthoDB" id="370480at2"/>
<organism evidence="2 3">
    <name type="scientific">Desulfonema ishimotonii</name>
    <dbReference type="NCBI Taxonomy" id="45657"/>
    <lineage>
        <taxon>Bacteria</taxon>
        <taxon>Pseudomonadati</taxon>
        <taxon>Thermodesulfobacteriota</taxon>
        <taxon>Desulfobacteria</taxon>
        <taxon>Desulfobacterales</taxon>
        <taxon>Desulfococcaceae</taxon>
        <taxon>Desulfonema</taxon>
    </lineage>
</organism>
<keyword evidence="3" id="KW-1185">Reference proteome</keyword>
<dbReference type="EMBL" id="BEXT01000001">
    <property type="protein sequence ID" value="GBC62795.1"/>
    <property type="molecule type" value="Genomic_DNA"/>
</dbReference>
<dbReference type="Proteomes" id="UP000288096">
    <property type="component" value="Unassembled WGS sequence"/>
</dbReference>
<comment type="caution">
    <text evidence="2">The sequence shown here is derived from an EMBL/GenBank/DDBJ whole genome shotgun (WGS) entry which is preliminary data.</text>
</comment>
<dbReference type="InterPro" id="IPR009875">
    <property type="entry name" value="PilZ_domain"/>
</dbReference>
<dbReference type="SUPFAM" id="SSF141371">
    <property type="entry name" value="PilZ domain-like"/>
    <property type="match status" value="1"/>
</dbReference>